<dbReference type="GO" id="GO:0046872">
    <property type="term" value="F:metal ion binding"/>
    <property type="evidence" value="ECO:0007669"/>
    <property type="project" value="UniProtKB-UniRule"/>
</dbReference>
<protein>
    <recommendedName>
        <fullName evidence="4 13">Aconitate hydratase, mitochondrial</fullName>
        <shortName evidence="13">Aconitase</shortName>
        <ecNumber evidence="13">4.2.1.-</ecNumber>
    </recommendedName>
</protein>
<dbReference type="SUPFAM" id="SSF53732">
    <property type="entry name" value="Aconitase iron-sulfur domain"/>
    <property type="match status" value="1"/>
</dbReference>
<comment type="pathway">
    <text evidence="2">Carbohydrate metabolism; tricarboxylic acid cycle; isocitrate from oxaloacetate: step 2/2.</text>
</comment>
<dbReference type="EC" id="4.2.1.-" evidence="13"/>
<dbReference type="Gene3D" id="3.30.499.10">
    <property type="entry name" value="Aconitase, domain 3"/>
    <property type="match status" value="2"/>
</dbReference>
<sequence>MISSKLARAGALASQSRLLFRARGMATVADSPLDKKVEMTNWEKGNYINYKKMSENLDIVRSRLQRPLTYAEKILYSHLADPHNQDIERGTSYLKLTPDRVACQDATAQMAILQFMSAGMPSVQTPATVHCDHLIEAQIGGEKDLARANDINKEVYDFLSSACAKYNIGFWKPGSGIIHQILLENYAFPGGLMIGTDSHTPNGGGLGMAAIGVGGADAVDVMAGLPWELKAPKVIGVRLTGEMSGWTSPKDIILKVADILTVKGGTGAIVEYHGPGVNSLSCTGMGTICNMGAEIGATTSLFPFNDRMYDYLKATRRQHIGDFSRSYAKDLREDEGAEYDQLIELNLSELEPHINGPFTPDLATPISKLKETAKKNGWPEEVKVGLIGSCTNSSYEDMSRAASIARDALNHGLKAKSAFTVTPGSEQIRATIERDGQLKTFEEFGGIVLANACGPCIGQWDRRDVKKGEANTIVSSYNRNFTGRNDGNPATHAFVTSPDLVVALSIAGTLNFNPLTDTLKGKDGKEFKLQPPTGDGLPSLGYDAGRDTYQAPPKDRESVKVNVSPTSDRLQVLSPFDAWDGKDVTGIPILIKAQGKTTTDHISMAGPWLKYRGHLDNISNNMLIGATNAANGEANKVQNAITGKWDAVPATARDYKARGIKWVVIGDWNYGEGSSREHAALEPRHLGGLAIITRSFARIHETNLKKQGMLPLTFADPADYDRIPPDAKVDVMCTELAVGQPVTLRVHPKDGESFDVKLNHTFNEGQIEWFKDGSALNTMAKHRA</sequence>
<evidence type="ECO:0000256" key="5">
    <source>
        <dbReference type="ARBA" id="ARBA00022532"/>
    </source>
</evidence>
<dbReference type="FunFam" id="3.40.1060.10:FF:000001">
    <property type="entry name" value="Aconitate hydratase, mitochondrial"/>
    <property type="match status" value="1"/>
</dbReference>
<name>A0A168CUN6_9EURO</name>
<gene>
    <name evidence="17" type="ORF">AAP_00678</name>
</gene>
<evidence type="ECO:0000256" key="2">
    <source>
        <dbReference type="ARBA" id="ARBA00004717"/>
    </source>
</evidence>
<dbReference type="Gene3D" id="3.20.19.10">
    <property type="entry name" value="Aconitase, domain 4"/>
    <property type="match status" value="1"/>
</dbReference>
<feature type="region of interest" description="Disordered" evidence="14">
    <location>
        <begin position="522"/>
        <end position="545"/>
    </location>
</feature>
<evidence type="ECO:0000256" key="8">
    <source>
        <dbReference type="ARBA" id="ARBA00023004"/>
    </source>
</evidence>
<dbReference type="VEuPathDB" id="FungiDB:AAP_00678"/>
<dbReference type="PANTHER" id="PTHR43160:SF3">
    <property type="entry name" value="ACONITATE HYDRATASE, MITOCHONDRIAL"/>
    <property type="match status" value="1"/>
</dbReference>
<evidence type="ECO:0000256" key="14">
    <source>
        <dbReference type="SAM" id="MobiDB-lite"/>
    </source>
</evidence>
<dbReference type="InterPro" id="IPR000573">
    <property type="entry name" value="AconitaseA/IPMdHydase_ssu_swvl"/>
</dbReference>
<dbReference type="InterPro" id="IPR015932">
    <property type="entry name" value="Aconitase_dom2"/>
</dbReference>
<dbReference type="Pfam" id="PF00694">
    <property type="entry name" value="Aconitase_C"/>
    <property type="match status" value="1"/>
</dbReference>
<evidence type="ECO:0000256" key="4">
    <source>
        <dbReference type="ARBA" id="ARBA00015940"/>
    </source>
</evidence>
<dbReference type="InterPro" id="IPR018136">
    <property type="entry name" value="Aconitase_4Fe-4S_BS"/>
</dbReference>
<dbReference type="GO" id="GO:0003697">
    <property type="term" value="F:single-stranded DNA binding"/>
    <property type="evidence" value="ECO:0007669"/>
    <property type="project" value="EnsemblFungi"/>
</dbReference>
<dbReference type="GO" id="GO:0003729">
    <property type="term" value="F:mRNA binding"/>
    <property type="evidence" value="ECO:0007669"/>
    <property type="project" value="EnsemblFungi"/>
</dbReference>
<dbReference type="PROSITE" id="PS01244">
    <property type="entry name" value="ACONITASE_2"/>
    <property type="match status" value="1"/>
</dbReference>
<dbReference type="GO" id="GO:0006099">
    <property type="term" value="P:tricarboxylic acid cycle"/>
    <property type="evidence" value="ECO:0007669"/>
    <property type="project" value="UniProtKB-KW"/>
</dbReference>
<dbReference type="PROSITE" id="PS00450">
    <property type="entry name" value="ACONITASE_1"/>
    <property type="match status" value="1"/>
</dbReference>
<comment type="similarity">
    <text evidence="3 13">Belongs to the aconitase/IPM isomerase family.</text>
</comment>
<evidence type="ECO:0000313" key="17">
    <source>
        <dbReference type="EMBL" id="KZZ97035.1"/>
    </source>
</evidence>
<evidence type="ECO:0000256" key="6">
    <source>
        <dbReference type="ARBA" id="ARBA00022723"/>
    </source>
</evidence>
<organism evidence="17 18">
    <name type="scientific">Ascosphaera apis ARSEF 7405</name>
    <dbReference type="NCBI Taxonomy" id="392613"/>
    <lineage>
        <taxon>Eukaryota</taxon>
        <taxon>Fungi</taxon>
        <taxon>Dikarya</taxon>
        <taxon>Ascomycota</taxon>
        <taxon>Pezizomycotina</taxon>
        <taxon>Eurotiomycetes</taxon>
        <taxon>Eurotiomycetidae</taxon>
        <taxon>Onygenales</taxon>
        <taxon>Ascosphaeraceae</taxon>
        <taxon>Ascosphaera</taxon>
    </lineage>
</organism>
<dbReference type="PRINTS" id="PR00415">
    <property type="entry name" value="ACONITASE"/>
</dbReference>
<keyword evidence="18" id="KW-1185">Reference proteome</keyword>
<dbReference type="NCBIfam" id="NF005558">
    <property type="entry name" value="PRK07229.1"/>
    <property type="match status" value="1"/>
</dbReference>
<dbReference type="NCBIfam" id="TIGR01340">
    <property type="entry name" value="aconitase_mito"/>
    <property type="match status" value="1"/>
</dbReference>
<comment type="subcellular location">
    <subcellularLocation>
        <location evidence="1 13">Mitochondrion</location>
    </subcellularLocation>
</comment>
<comment type="caution">
    <text evidence="17">The sequence shown here is derived from an EMBL/GenBank/DDBJ whole genome shotgun (WGS) entry which is preliminary data.</text>
</comment>
<dbReference type="InterPro" id="IPR001030">
    <property type="entry name" value="Acoase/IPM_deHydtase_lsu_aba"/>
</dbReference>
<dbReference type="InterPro" id="IPR036008">
    <property type="entry name" value="Aconitase_4Fe-4S_dom"/>
</dbReference>
<keyword evidence="9 13" id="KW-0411">Iron-sulfur</keyword>
<evidence type="ECO:0000256" key="9">
    <source>
        <dbReference type="ARBA" id="ARBA00023014"/>
    </source>
</evidence>
<evidence type="ECO:0000313" key="18">
    <source>
        <dbReference type="Proteomes" id="UP000242877"/>
    </source>
</evidence>
<keyword evidence="5" id="KW-0816">Tricarboxylic acid cycle</keyword>
<dbReference type="InterPro" id="IPR015928">
    <property type="entry name" value="Aconitase/3IPM_dehydase_swvl"/>
</dbReference>
<dbReference type="InterPro" id="IPR015931">
    <property type="entry name" value="Acnase/IPM_dHydase_lsu_aba_1/3"/>
</dbReference>
<keyword evidence="7 13" id="KW-0809">Transit peptide</keyword>
<dbReference type="AlphaFoldDB" id="A0A168CUN6"/>
<dbReference type="GO" id="GO:0042645">
    <property type="term" value="C:mitochondrial nucleoid"/>
    <property type="evidence" value="ECO:0007669"/>
    <property type="project" value="EnsemblFungi"/>
</dbReference>
<dbReference type="OrthoDB" id="2224430at2759"/>
<evidence type="ECO:0000256" key="12">
    <source>
        <dbReference type="ARBA" id="ARBA00023501"/>
    </source>
</evidence>
<dbReference type="FunFam" id="3.20.19.10:FF:000002">
    <property type="entry name" value="Aconitate hydratase, mitochondrial"/>
    <property type="match status" value="1"/>
</dbReference>
<keyword evidence="10 13" id="KW-0496">Mitochondrion</keyword>
<dbReference type="Pfam" id="PF00330">
    <property type="entry name" value="Aconitase"/>
    <property type="match status" value="1"/>
</dbReference>
<evidence type="ECO:0000256" key="7">
    <source>
        <dbReference type="ARBA" id="ARBA00022946"/>
    </source>
</evidence>
<dbReference type="GO" id="GO:0051539">
    <property type="term" value="F:4 iron, 4 sulfur cluster binding"/>
    <property type="evidence" value="ECO:0007669"/>
    <property type="project" value="UniProtKB-UniRule"/>
</dbReference>
<dbReference type="InterPro" id="IPR050926">
    <property type="entry name" value="Aconitase/IPM_isomerase"/>
</dbReference>
<dbReference type="PANTHER" id="PTHR43160">
    <property type="entry name" value="ACONITATE HYDRATASE B"/>
    <property type="match status" value="1"/>
</dbReference>
<comment type="catalytic activity">
    <reaction evidence="12">
        <text>citrate = D-threo-isocitrate</text>
        <dbReference type="Rhea" id="RHEA:10336"/>
        <dbReference type="ChEBI" id="CHEBI:15562"/>
        <dbReference type="ChEBI" id="CHEBI:16947"/>
        <dbReference type="EC" id="4.2.1.3"/>
    </reaction>
</comment>
<dbReference type="GO" id="GO:0003690">
    <property type="term" value="F:double-stranded DNA binding"/>
    <property type="evidence" value="ECO:0007669"/>
    <property type="project" value="EnsemblFungi"/>
</dbReference>
<feature type="domain" description="Aconitase/3-isopropylmalate dehydratase large subunit alpha/beta/alpha" evidence="15">
    <location>
        <begin position="72"/>
        <end position="508"/>
    </location>
</feature>
<dbReference type="GO" id="GO:0005829">
    <property type="term" value="C:cytosol"/>
    <property type="evidence" value="ECO:0007669"/>
    <property type="project" value="EnsemblFungi"/>
</dbReference>
<evidence type="ECO:0000259" key="15">
    <source>
        <dbReference type="Pfam" id="PF00330"/>
    </source>
</evidence>
<comment type="cofactor">
    <cofactor evidence="13">
        <name>[4Fe-4S] cluster</name>
        <dbReference type="ChEBI" id="CHEBI:49883"/>
    </cofactor>
    <text evidence="13">Binds 1 [4Fe-4S] cluster per subunit.</text>
</comment>
<keyword evidence="8 13" id="KW-0408">Iron</keyword>
<feature type="domain" description="Aconitase A/isopropylmalate dehydratase small subunit swivel" evidence="16">
    <location>
        <begin position="588"/>
        <end position="716"/>
    </location>
</feature>
<dbReference type="CDD" id="cd01584">
    <property type="entry name" value="AcnA_Mitochondrial"/>
    <property type="match status" value="1"/>
</dbReference>
<evidence type="ECO:0000256" key="1">
    <source>
        <dbReference type="ARBA" id="ARBA00004173"/>
    </source>
</evidence>
<evidence type="ECO:0000256" key="3">
    <source>
        <dbReference type="ARBA" id="ARBA00007185"/>
    </source>
</evidence>
<evidence type="ECO:0000259" key="16">
    <source>
        <dbReference type="Pfam" id="PF00694"/>
    </source>
</evidence>
<proteinExistence type="inferred from homology"/>
<evidence type="ECO:0000256" key="13">
    <source>
        <dbReference type="RuleBase" id="RU362107"/>
    </source>
</evidence>
<dbReference type="Gene3D" id="3.40.1060.10">
    <property type="entry name" value="Aconitase, Domain 2"/>
    <property type="match status" value="1"/>
</dbReference>
<accession>A0A168CUN6</accession>
<evidence type="ECO:0000256" key="10">
    <source>
        <dbReference type="ARBA" id="ARBA00023128"/>
    </source>
</evidence>
<dbReference type="EMBL" id="AZGZ01000002">
    <property type="protein sequence ID" value="KZZ97035.1"/>
    <property type="molecule type" value="Genomic_DNA"/>
</dbReference>
<keyword evidence="6 13" id="KW-0479">Metal-binding</keyword>
<dbReference type="GO" id="GO:0003994">
    <property type="term" value="F:aconitate hydratase activity"/>
    <property type="evidence" value="ECO:0007669"/>
    <property type="project" value="UniProtKB-EC"/>
</dbReference>
<dbReference type="FunFam" id="3.30.499.10:FF:000004">
    <property type="entry name" value="Aconitate hydratase, mitochondrial"/>
    <property type="match status" value="1"/>
</dbReference>
<keyword evidence="11 13" id="KW-0456">Lyase</keyword>
<dbReference type="InterPro" id="IPR006248">
    <property type="entry name" value="Aconitase_mito-like"/>
</dbReference>
<dbReference type="SUPFAM" id="SSF52016">
    <property type="entry name" value="LeuD/IlvD-like"/>
    <property type="match status" value="1"/>
</dbReference>
<reference evidence="17 18" key="1">
    <citation type="journal article" date="2016" name="Genome Biol. Evol.">
        <title>Divergent and convergent evolution of fungal pathogenicity.</title>
        <authorList>
            <person name="Shang Y."/>
            <person name="Xiao G."/>
            <person name="Zheng P."/>
            <person name="Cen K."/>
            <person name="Zhan S."/>
            <person name="Wang C."/>
        </authorList>
    </citation>
    <scope>NUCLEOTIDE SEQUENCE [LARGE SCALE GENOMIC DNA]</scope>
    <source>
        <strain evidence="17 18">ARSEF 7405</strain>
    </source>
</reference>
<dbReference type="Proteomes" id="UP000242877">
    <property type="component" value="Unassembled WGS sequence"/>
</dbReference>
<dbReference type="FunFam" id="3.30.499.10:FF:000003">
    <property type="entry name" value="Aconitate hydratase, mitochondrial"/>
    <property type="match status" value="1"/>
</dbReference>
<evidence type="ECO:0000256" key="11">
    <source>
        <dbReference type="ARBA" id="ARBA00023239"/>
    </source>
</evidence>